<organism evidence="1 2">
    <name type="scientific">Trametes sanguinea</name>
    <dbReference type="NCBI Taxonomy" id="158606"/>
    <lineage>
        <taxon>Eukaryota</taxon>
        <taxon>Fungi</taxon>
        <taxon>Dikarya</taxon>
        <taxon>Basidiomycota</taxon>
        <taxon>Agaricomycotina</taxon>
        <taxon>Agaricomycetes</taxon>
        <taxon>Polyporales</taxon>
        <taxon>Polyporaceae</taxon>
        <taxon>Trametes</taxon>
    </lineage>
</organism>
<name>A0ACC1Q7I3_9APHY</name>
<dbReference type="Proteomes" id="UP001144978">
    <property type="component" value="Unassembled WGS sequence"/>
</dbReference>
<gene>
    <name evidence="1" type="ORF">NUW54_g1020</name>
</gene>
<dbReference type="EMBL" id="JANSHE010000155">
    <property type="protein sequence ID" value="KAJ3015527.1"/>
    <property type="molecule type" value="Genomic_DNA"/>
</dbReference>
<reference evidence="1" key="1">
    <citation type="submission" date="2022-08" db="EMBL/GenBank/DDBJ databases">
        <title>Genome Sequence of Pycnoporus sanguineus.</title>
        <authorList>
            <person name="Buettner E."/>
        </authorList>
    </citation>
    <scope>NUCLEOTIDE SEQUENCE</scope>
    <source>
        <strain evidence="1">CG-C14</strain>
    </source>
</reference>
<protein>
    <submittedName>
        <fullName evidence="1">Uncharacterized protein</fullName>
    </submittedName>
</protein>
<evidence type="ECO:0000313" key="2">
    <source>
        <dbReference type="Proteomes" id="UP001144978"/>
    </source>
</evidence>
<proteinExistence type="predicted"/>
<keyword evidence="2" id="KW-1185">Reference proteome</keyword>
<sequence length="196" mass="20685">MEETSGRAHLRNLGTGTMMGNDILCRIANLSSPSPPSSYYPPPPTLLQPAQVSAANSTAANTTAPIAAASHKCSACGKVGHITAAAPNLPASTTSMGSNQASNTPLSTSSSYEDFFSTFLDSPYHTCHVIHVTTALSSAGKDICLSDHSLDTQILCLRPLHFVPLLLPFLNEQSHLSNLPVNDRCTAVELIGDRVR</sequence>
<evidence type="ECO:0000313" key="1">
    <source>
        <dbReference type="EMBL" id="KAJ3015527.1"/>
    </source>
</evidence>
<comment type="caution">
    <text evidence="1">The sequence shown here is derived from an EMBL/GenBank/DDBJ whole genome shotgun (WGS) entry which is preliminary data.</text>
</comment>
<accession>A0ACC1Q7I3</accession>